<proteinExistence type="predicted"/>
<protein>
    <submittedName>
        <fullName evidence="2">Uncharacterized protein</fullName>
    </submittedName>
</protein>
<evidence type="ECO:0000313" key="2">
    <source>
        <dbReference type="EMBL" id="MBW8486313.1"/>
    </source>
</evidence>
<evidence type="ECO:0000313" key="3">
    <source>
        <dbReference type="Proteomes" id="UP000774570"/>
    </source>
</evidence>
<organism evidence="2 3">
    <name type="scientific">Actinomadura parmotrematis</name>
    <dbReference type="NCBI Taxonomy" id="2864039"/>
    <lineage>
        <taxon>Bacteria</taxon>
        <taxon>Bacillati</taxon>
        <taxon>Actinomycetota</taxon>
        <taxon>Actinomycetes</taxon>
        <taxon>Streptosporangiales</taxon>
        <taxon>Thermomonosporaceae</taxon>
        <taxon>Actinomadura</taxon>
    </lineage>
</organism>
<reference evidence="2 3" key="1">
    <citation type="submission" date="2021-07" db="EMBL/GenBank/DDBJ databases">
        <title>Actinomadura sp. PM05-2 isolated from lichen.</title>
        <authorList>
            <person name="Somphong A."/>
            <person name="Phongsopitanun W."/>
            <person name="Tanasupawat S."/>
            <person name="Peongsungnone V."/>
        </authorList>
    </citation>
    <scope>NUCLEOTIDE SEQUENCE [LARGE SCALE GENOMIC DNA]</scope>
    <source>
        <strain evidence="2 3">PM05-2</strain>
    </source>
</reference>
<dbReference type="Proteomes" id="UP000774570">
    <property type="component" value="Unassembled WGS sequence"/>
</dbReference>
<accession>A0ABS7G0S7</accession>
<dbReference type="RefSeq" id="WP_220169546.1">
    <property type="nucleotide sequence ID" value="NZ_JAIBOA010000022.1"/>
</dbReference>
<sequence>MMTKSQRSWTAACSGVSVISLCPQPAPLGLKPGAPASGGSGHGAHGGTALLGTFLGKGDLRGTWRLRGGMPVEQLSEDAQGRSAIAETGDGAIAHVPATTNAYEPADMALAHVRESGPYPWWQPV</sequence>
<evidence type="ECO:0000256" key="1">
    <source>
        <dbReference type="SAM" id="MobiDB-lite"/>
    </source>
</evidence>
<feature type="compositionally biased region" description="Gly residues" evidence="1">
    <location>
        <begin position="36"/>
        <end position="46"/>
    </location>
</feature>
<gene>
    <name evidence="2" type="ORF">K1Y72_28365</name>
</gene>
<dbReference type="EMBL" id="JAIBOA010000022">
    <property type="protein sequence ID" value="MBW8486313.1"/>
    <property type="molecule type" value="Genomic_DNA"/>
</dbReference>
<feature type="region of interest" description="Disordered" evidence="1">
    <location>
        <begin position="27"/>
        <end position="47"/>
    </location>
</feature>
<comment type="caution">
    <text evidence="2">The sequence shown here is derived from an EMBL/GenBank/DDBJ whole genome shotgun (WGS) entry which is preliminary data.</text>
</comment>
<name>A0ABS7G0S7_9ACTN</name>
<keyword evidence="3" id="KW-1185">Reference proteome</keyword>